<dbReference type="CDD" id="cd14834">
    <property type="entry name" value="AP3_sigma"/>
    <property type="match status" value="1"/>
</dbReference>
<dbReference type="Pfam" id="PF01217">
    <property type="entry name" value="Clat_adaptor_s"/>
    <property type="match status" value="1"/>
</dbReference>
<evidence type="ECO:0000256" key="2">
    <source>
        <dbReference type="ARBA" id="ARBA00004555"/>
    </source>
</evidence>
<evidence type="ECO:0000256" key="10">
    <source>
        <dbReference type="SAM" id="MobiDB-lite"/>
    </source>
</evidence>
<keyword evidence="6" id="KW-0333">Golgi apparatus</keyword>
<comment type="subcellular location">
    <subcellularLocation>
        <location evidence="1">Cytoplasmic vesicle membrane</location>
        <topology evidence="1">Peripheral membrane protein</topology>
        <orientation evidence="1">Cytoplasmic side</orientation>
    </subcellularLocation>
    <subcellularLocation>
        <location evidence="2">Golgi apparatus</location>
    </subcellularLocation>
</comment>
<dbReference type="SUPFAM" id="SSF64356">
    <property type="entry name" value="SNARE-like"/>
    <property type="match status" value="1"/>
</dbReference>
<organism evidence="12 13">
    <name type="scientific">Taeniopygia guttata</name>
    <name type="common">Zebra finch</name>
    <name type="synonym">Poephila guttata</name>
    <dbReference type="NCBI Taxonomy" id="59729"/>
    <lineage>
        <taxon>Eukaryota</taxon>
        <taxon>Metazoa</taxon>
        <taxon>Chordata</taxon>
        <taxon>Craniata</taxon>
        <taxon>Vertebrata</taxon>
        <taxon>Euteleostomi</taxon>
        <taxon>Archelosauria</taxon>
        <taxon>Archosauria</taxon>
        <taxon>Dinosauria</taxon>
        <taxon>Saurischia</taxon>
        <taxon>Theropoda</taxon>
        <taxon>Coelurosauria</taxon>
        <taxon>Aves</taxon>
        <taxon>Neognathae</taxon>
        <taxon>Neoaves</taxon>
        <taxon>Telluraves</taxon>
        <taxon>Australaves</taxon>
        <taxon>Passeriformes</taxon>
        <taxon>Passeroidea</taxon>
        <taxon>Estrildidae</taxon>
        <taxon>Estrildinae</taxon>
        <taxon>Taeniopygia</taxon>
    </lineage>
</organism>
<dbReference type="GO" id="GO:1904115">
    <property type="term" value="C:axon cytoplasm"/>
    <property type="evidence" value="ECO:0007669"/>
    <property type="project" value="GOC"/>
</dbReference>
<name>H0ZVM3_TAEGU</name>
<dbReference type="FunFam" id="3.30.450.60:FF:000001">
    <property type="entry name" value="AP complex subunit sigma"/>
    <property type="match status" value="1"/>
</dbReference>
<dbReference type="GeneTree" id="ENSGT00970000193421"/>
<feature type="region of interest" description="Disordered" evidence="10">
    <location>
        <begin position="26"/>
        <end position="63"/>
    </location>
</feature>
<evidence type="ECO:0000259" key="11">
    <source>
        <dbReference type="Pfam" id="PF01217"/>
    </source>
</evidence>
<dbReference type="InterPro" id="IPR027155">
    <property type="entry name" value="APS3"/>
</dbReference>
<comment type="function">
    <text evidence="9">Part of the AP-3 complex, an adaptor-related complex which is not clathrin-associated. The complex is associated with the Golgi region as well as more peripheral structures. It facilitates the budding of vesicles from the Golgi membrane and may be directly involved in trafficking to lysosomes. In concert with the BLOC-1 complex, AP-3 is required to target cargos into vesicles assembled at cell bodies for delivery into neurites and nerve terminals.</text>
</comment>
<evidence type="ECO:0000256" key="5">
    <source>
        <dbReference type="ARBA" id="ARBA00022927"/>
    </source>
</evidence>
<evidence type="ECO:0000256" key="6">
    <source>
        <dbReference type="ARBA" id="ARBA00023034"/>
    </source>
</evidence>
<keyword evidence="8" id="KW-0968">Cytoplasmic vesicle</keyword>
<protein>
    <submittedName>
        <fullName evidence="12">Adaptor related protein complex 3 subunit sigma 2</fullName>
    </submittedName>
</protein>
<dbReference type="InterPro" id="IPR016635">
    <property type="entry name" value="AP_complex_ssu"/>
</dbReference>
<evidence type="ECO:0000313" key="12">
    <source>
        <dbReference type="Ensembl" id="ENSTGUP00000014670.2"/>
    </source>
</evidence>
<dbReference type="Ensembl" id="ENSTGUT00000014870.2">
    <property type="protein sequence ID" value="ENSTGUP00000014670.2"/>
    <property type="gene ID" value="ENSTGUG00000014282.2"/>
</dbReference>
<dbReference type="InterPro" id="IPR022775">
    <property type="entry name" value="AP_mu_sigma_su"/>
</dbReference>
<dbReference type="PROSITE" id="PS00989">
    <property type="entry name" value="CLAT_ADAPTOR_S"/>
    <property type="match status" value="1"/>
</dbReference>
<dbReference type="AlphaFoldDB" id="H0ZVM3"/>
<dbReference type="InterPro" id="IPR011012">
    <property type="entry name" value="Longin-like_dom_sf"/>
</dbReference>
<reference evidence="12" key="2">
    <citation type="submission" date="2025-05" db="UniProtKB">
        <authorList>
            <consortium name="Ensembl"/>
        </authorList>
    </citation>
    <scope>IDENTIFICATION</scope>
</reference>
<evidence type="ECO:0000256" key="8">
    <source>
        <dbReference type="ARBA" id="ARBA00023329"/>
    </source>
</evidence>
<evidence type="ECO:0000256" key="4">
    <source>
        <dbReference type="ARBA" id="ARBA00022448"/>
    </source>
</evidence>
<keyword evidence="7" id="KW-0472">Membrane</keyword>
<dbReference type="GO" id="GO:0006896">
    <property type="term" value="P:Golgi to vacuole transport"/>
    <property type="evidence" value="ECO:0007669"/>
    <property type="project" value="InterPro"/>
</dbReference>
<evidence type="ECO:0000256" key="7">
    <source>
        <dbReference type="ARBA" id="ARBA00023136"/>
    </source>
</evidence>
<dbReference type="Gene3D" id="3.30.450.60">
    <property type="match status" value="1"/>
</dbReference>
<keyword evidence="4" id="KW-0813">Transport</keyword>
<dbReference type="InterPro" id="IPR000804">
    <property type="entry name" value="Clathrin_sm-chain_CS"/>
</dbReference>
<evidence type="ECO:0000256" key="9">
    <source>
        <dbReference type="ARBA" id="ARBA00025605"/>
    </source>
</evidence>
<dbReference type="Ensembl" id="ENSTGUT00000031404.1">
    <property type="protein sequence ID" value="ENSTGUP00000021989.1"/>
    <property type="gene ID" value="ENSTGUG00000014282.2"/>
</dbReference>
<dbReference type="GO" id="GO:0048490">
    <property type="term" value="P:anterograde synaptic vesicle transport"/>
    <property type="evidence" value="ECO:0007669"/>
    <property type="project" value="Ensembl"/>
</dbReference>
<evidence type="ECO:0000313" key="13">
    <source>
        <dbReference type="Proteomes" id="UP000007754"/>
    </source>
</evidence>
<evidence type="ECO:0000256" key="1">
    <source>
        <dbReference type="ARBA" id="ARBA00004180"/>
    </source>
</evidence>
<gene>
    <name evidence="12" type="primary">AP3S2</name>
</gene>
<dbReference type="GO" id="GO:0006886">
    <property type="term" value="P:intracellular protein transport"/>
    <property type="evidence" value="ECO:0007669"/>
    <property type="project" value="InterPro"/>
</dbReference>
<accession>H0ZVM3</accession>
<feature type="domain" description="AP complex mu/sigma subunit" evidence="11">
    <location>
        <begin position="123"/>
        <end position="245"/>
    </location>
</feature>
<dbReference type="GO" id="GO:0030123">
    <property type="term" value="C:AP-3 adaptor complex"/>
    <property type="evidence" value="ECO:0007669"/>
    <property type="project" value="Ensembl"/>
</dbReference>
<dbReference type="Proteomes" id="UP000007754">
    <property type="component" value="Chromosome 10"/>
</dbReference>
<dbReference type="HOGENOM" id="CLU_061221_2_2_1"/>
<keyword evidence="5" id="KW-0653">Protein transport</keyword>
<dbReference type="PANTHER" id="PTHR11753">
    <property type="entry name" value="ADAPTOR COMPLEXES SMALL SUBUNIT FAMILY"/>
    <property type="match status" value="1"/>
</dbReference>
<proteinExistence type="inferred from homology"/>
<sequence length="291" mass="32205">MINAILVFNNHGKPRLVRFYQHLVRHRGRAGPGPPPGLRRSPSPVRDRERRGAEGPWGSMGGGVPGAGRSCRCRVASCRVPRVTRGWHRQWPGGTGSGLVAPAVAWSRGSRGCPATVSSRQAEEVQQQIIRDTFHLVLKRDDHICNFLECGSLFGGSDYKLIYRHYATLYFVFCVDSSESELGILDLIQVFVETLDKCFENVCELDLIFHMDKVHHILQEMVIGGMVLETNMNEIVAQVEAQGKLEKAEGGLSAAPSRAVSAVKNINLPEIPRNINIGDINIKVPNLSQFM</sequence>
<evidence type="ECO:0000256" key="3">
    <source>
        <dbReference type="ARBA" id="ARBA00006972"/>
    </source>
</evidence>
<comment type="similarity">
    <text evidence="3">Belongs to the adaptor complexes small subunit family.</text>
</comment>
<reference evidence="12 13" key="1">
    <citation type="journal article" date="2010" name="Nature">
        <title>The genome of a songbird.</title>
        <authorList>
            <person name="Warren W.C."/>
            <person name="Clayton D.F."/>
            <person name="Ellegren H."/>
            <person name="Arnold A.P."/>
            <person name="Hillier L.W."/>
            <person name="Kunstner A."/>
            <person name="Searle S."/>
            <person name="White S."/>
            <person name="Vilella A.J."/>
            <person name="Fairley S."/>
            <person name="Heger A."/>
            <person name="Kong L."/>
            <person name="Ponting C.P."/>
            <person name="Jarvis E.D."/>
            <person name="Mello C.V."/>
            <person name="Minx P."/>
            <person name="Lovell P."/>
            <person name="Velho T.A."/>
            <person name="Ferris M."/>
            <person name="Balakrishnan C.N."/>
            <person name="Sinha S."/>
            <person name="Blatti C."/>
            <person name="London S.E."/>
            <person name="Li Y."/>
            <person name="Lin Y.C."/>
            <person name="George J."/>
            <person name="Sweedler J."/>
            <person name="Southey B."/>
            <person name="Gunaratne P."/>
            <person name="Watson M."/>
            <person name="Nam K."/>
            <person name="Backstrom N."/>
            <person name="Smeds L."/>
            <person name="Nabholz B."/>
            <person name="Itoh Y."/>
            <person name="Whitney O."/>
            <person name="Pfenning A.R."/>
            <person name="Howard J."/>
            <person name="Volker M."/>
            <person name="Skinner B.M."/>
            <person name="Griffin D.K."/>
            <person name="Ye L."/>
            <person name="McLaren W.M."/>
            <person name="Flicek P."/>
            <person name="Quesada V."/>
            <person name="Velasco G."/>
            <person name="Lopez-Otin C."/>
            <person name="Puente X.S."/>
            <person name="Olender T."/>
            <person name="Lancet D."/>
            <person name="Smit A.F."/>
            <person name="Hubley R."/>
            <person name="Konkel M.K."/>
            <person name="Walker J.A."/>
            <person name="Batzer M.A."/>
            <person name="Gu W."/>
            <person name="Pollock D.D."/>
            <person name="Chen L."/>
            <person name="Cheng Z."/>
            <person name="Eichler E.E."/>
            <person name="Stapley J."/>
            <person name="Slate J."/>
            <person name="Ekblom R."/>
            <person name="Birkhead T."/>
            <person name="Burke T."/>
            <person name="Burt D."/>
            <person name="Scharff C."/>
            <person name="Adam I."/>
            <person name="Richard H."/>
            <person name="Sultan M."/>
            <person name="Soldatov A."/>
            <person name="Lehrach H."/>
            <person name="Edwards S.V."/>
            <person name="Yang S.P."/>
            <person name="Li X."/>
            <person name="Graves T."/>
            <person name="Fulton L."/>
            <person name="Nelson J."/>
            <person name="Chinwalla A."/>
            <person name="Hou S."/>
            <person name="Mardis E.R."/>
            <person name="Wilson R.K."/>
        </authorList>
    </citation>
    <scope>NUCLEOTIDE SEQUENCE [LARGE SCALE GENOMIC DNA]</scope>
</reference>
<dbReference type="GO" id="GO:0030659">
    <property type="term" value="C:cytoplasmic vesicle membrane"/>
    <property type="evidence" value="ECO:0007669"/>
    <property type="project" value="UniProtKB-SubCell"/>
</dbReference>
<keyword evidence="13" id="KW-1185">Reference proteome</keyword>
<dbReference type="Ensembl" id="ENSTGUT00000024395.1">
    <property type="protein sequence ID" value="ENSTGUP00000020917.1"/>
    <property type="gene ID" value="ENSTGUG00000014282.2"/>
</dbReference>
<dbReference type="GO" id="GO:0005794">
    <property type="term" value="C:Golgi apparatus"/>
    <property type="evidence" value="ECO:0007669"/>
    <property type="project" value="UniProtKB-SubCell"/>
</dbReference>